<organism evidence="1 2">
    <name type="scientific">Streptohalobacillus salinus</name>
    <dbReference type="NCBI Taxonomy" id="621096"/>
    <lineage>
        <taxon>Bacteria</taxon>
        <taxon>Bacillati</taxon>
        <taxon>Bacillota</taxon>
        <taxon>Bacilli</taxon>
        <taxon>Bacillales</taxon>
        <taxon>Bacillaceae</taxon>
        <taxon>Streptohalobacillus</taxon>
    </lineage>
</organism>
<dbReference type="GO" id="GO:0030420">
    <property type="term" value="P:establishment of competence for transformation"/>
    <property type="evidence" value="ECO:0007669"/>
    <property type="project" value="InterPro"/>
</dbReference>
<evidence type="ECO:0000313" key="2">
    <source>
        <dbReference type="Proteomes" id="UP000247922"/>
    </source>
</evidence>
<evidence type="ECO:0000313" key="1">
    <source>
        <dbReference type="EMBL" id="PXW91442.1"/>
    </source>
</evidence>
<keyword evidence="2" id="KW-1185">Reference proteome</keyword>
<dbReference type="OrthoDB" id="2417337at2"/>
<reference evidence="1 2" key="1">
    <citation type="submission" date="2018-05" db="EMBL/GenBank/DDBJ databases">
        <title>Genomic Encyclopedia of Type Strains, Phase IV (KMG-IV): sequencing the most valuable type-strain genomes for metagenomic binning, comparative biology and taxonomic classification.</title>
        <authorList>
            <person name="Goeker M."/>
        </authorList>
    </citation>
    <scope>NUCLEOTIDE SEQUENCE [LARGE SCALE GENOMIC DNA]</scope>
    <source>
        <strain evidence="1 2">DSM 22440</strain>
    </source>
</reference>
<dbReference type="Pfam" id="PF06338">
    <property type="entry name" value="ComK"/>
    <property type="match status" value="1"/>
</dbReference>
<comment type="caution">
    <text evidence="1">The sequence shown here is derived from an EMBL/GenBank/DDBJ whole genome shotgun (WGS) entry which is preliminary data.</text>
</comment>
<dbReference type="EMBL" id="QJJR01000005">
    <property type="protein sequence ID" value="PXW91442.1"/>
    <property type="molecule type" value="Genomic_DNA"/>
</dbReference>
<dbReference type="Proteomes" id="UP000247922">
    <property type="component" value="Unassembled WGS sequence"/>
</dbReference>
<gene>
    <name evidence="1" type="ORF">DES38_10563</name>
</gene>
<dbReference type="RefSeq" id="WP_110251223.1">
    <property type="nucleotide sequence ID" value="NZ_QJJR01000005.1"/>
</dbReference>
<protein>
    <submittedName>
        <fullName evidence="1">Competence protein ComK</fullName>
    </submittedName>
</protein>
<accession>A0A2V3WBJ7</accession>
<dbReference type="InterPro" id="IPR010461">
    <property type="entry name" value="ComK"/>
</dbReference>
<sequence length="180" mass="20485">MALIKNKTYLLSDSTMALIPVEIDGKWQTMIYDEENESTVTVEEPPHRLVQEACQSYGEEMISRNDGAKLLCDFTSKAPIAVSSLYNMFFFPNESPTNTSCSWFSHSHIRKVLDGEFGGTRLLFRNGKEIYVPTSKGVMNNQVHKTAQYRFILSEHLKQGQQKAALEMVFKALGLWKQPL</sequence>
<dbReference type="AlphaFoldDB" id="A0A2V3WBJ7"/>
<proteinExistence type="predicted"/>
<name>A0A2V3WBJ7_9BACI</name>